<dbReference type="GO" id="GO:0005794">
    <property type="term" value="C:Golgi apparatus"/>
    <property type="evidence" value="ECO:0007669"/>
    <property type="project" value="TreeGrafter"/>
</dbReference>
<dbReference type="EMBL" id="JAUCMX010000030">
    <property type="protein sequence ID" value="KAK3506860.1"/>
    <property type="molecule type" value="Genomic_DNA"/>
</dbReference>
<evidence type="ECO:0000256" key="3">
    <source>
        <dbReference type="ARBA" id="ARBA00009859"/>
    </source>
</evidence>
<evidence type="ECO:0000256" key="4">
    <source>
        <dbReference type="ARBA" id="ARBA00021301"/>
    </source>
</evidence>
<dbReference type="PANTHER" id="PTHR31543">
    <property type="entry name" value="DYNEIN REGULATORY COMPLEX SUBUNIT 4"/>
    <property type="match status" value="1"/>
</dbReference>
<protein>
    <recommendedName>
        <fullName evidence="4">Dynein regulatory complex subunit 4</fullName>
    </recommendedName>
    <alternativeName>
        <fullName evidence="12">Growth arrest-specific protein 8</fullName>
    </alternativeName>
</protein>
<feature type="region of interest" description="Disordered" evidence="13">
    <location>
        <begin position="137"/>
        <end position="157"/>
    </location>
</feature>
<keyword evidence="10" id="KW-0206">Cytoskeleton</keyword>
<evidence type="ECO:0000313" key="15">
    <source>
        <dbReference type="EMBL" id="KAK3506860.1"/>
    </source>
</evidence>
<keyword evidence="11" id="KW-0966">Cell projection</keyword>
<gene>
    <name evidence="15" type="ORF">QTP70_029530</name>
</gene>
<evidence type="ECO:0000256" key="5">
    <source>
        <dbReference type="ARBA" id="ARBA00022490"/>
    </source>
</evidence>
<comment type="caution">
    <text evidence="15">The sequence shown here is derived from an EMBL/GenBank/DDBJ whole genome shotgun (WGS) entry which is preliminary data.</text>
</comment>
<evidence type="ECO:0000313" key="16">
    <source>
        <dbReference type="Proteomes" id="UP001274896"/>
    </source>
</evidence>
<evidence type="ECO:0000256" key="13">
    <source>
        <dbReference type="SAM" id="MobiDB-lite"/>
    </source>
</evidence>
<evidence type="ECO:0000256" key="11">
    <source>
        <dbReference type="ARBA" id="ARBA00023273"/>
    </source>
</evidence>
<keyword evidence="8" id="KW-0175">Coiled coil</keyword>
<comment type="similarity">
    <text evidence="3">Belongs to the DRC4 family.</text>
</comment>
<dbReference type="GO" id="GO:0005874">
    <property type="term" value="C:microtubule"/>
    <property type="evidence" value="ECO:0007669"/>
    <property type="project" value="UniProtKB-KW"/>
</dbReference>
<evidence type="ECO:0000256" key="8">
    <source>
        <dbReference type="ARBA" id="ARBA00023054"/>
    </source>
</evidence>
<dbReference type="AlphaFoldDB" id="A0AAE0PSH1"/>
<keyword evidence="5" id="KW-0963">Cytoplasm</keyword>
<keyword evidence="9" id="KW-0969">Cilium</keyword>
<dbReference type="GO" id="GO:0008017">
    <property type="term" value="F:microtubule binding"/>
    <property type="evidence" value="ECO:0007669"/>
    <property type="project" value="InterPro"/>
</dbReference>
<dbReference type="GO" id="GO:0031514">
    <property type="term" value="C:motile cilium"/>
    <property type="evidence" value="ECO:0007669"/>
    <property type="project" value="UniProtKB-SubCell"/>
</dbReference>
<evidence type="ECO:0000259" key="14">
    <source>
        <dbReference type="Pfam" id="PF13851"/>
    </source>
</evidence>
<dbReference type="InterPro" id="IPR039308">
    <property type="entry name" value="GAS8"/>
</dbReference>
<dbReference type="Proteomes" id="UP001274896">
    <property type="component" value="Unassembled WGS sequence"/>
</dbReference>
<evidence type="ECO:0000256" key="6">
    <source>
        <dbReference type="ARBA" id="ARBA00022701"/>
    </source>
</evidence>
<name>A0AAE0PSH1_9TELE</name>
<dbReference type="GO" id="GO:0030317">
    <property type="term" value="P:flagellated sperm motility"/>
    <property type="evidence" value="ECO:0007669"/>
    <property type="project" value="TreeGrafter"/>
</dbReference>
<keyword evidence="6" id="KW-0493">Microtubule</keyword>
<evidence type="ECO:0000256" key="10">
    <source>
        <dbReference type="ARBA" id="ARBA00023212"/>
    </source>
</evidence>
<evidence type="ECO:0000256" key="7">
    <source>
        <dbReference type="ARBA" id="ARBA00022846"/>
    </source>
</evidence>
<accession>A0AAE0PSH1</accession>
<dbReference type="PANTHER" id="PTHR31543:SF0">
    <property type="entry name" value="DYNEIN REGULATORY COMPLEX SUBUNIT 4"/>
    <property type="match status" value="1"/>
</dbReference>
<proteinExistence type="inferred from homology"/>
<feature type="domain" description="Growth arrest-specific protein 8" evidence="14">
    <location>
        <begin position="8"/>
        <end position="67"/>
    </location>
</feature>
<dbReference type="GO" id="GO:0031267">
    <property type="term" value="F:small GTPase binding"/>
    <property type="evidence" value="ECO:0007669"/>
    <property type="project" value="InterPro"/>
</dbReference>
<comment type="subcellular location">
    <subcellularLocation>
        <location evidence="1">Cell projection</location>
        <location evidence="1">Cilium</location>
        <location evidence="1">Flagellum</location>
    </subcellularLocation>
    <subcellularLocation>
        <location evidence="2">Cytoplasm</location>
        <location evidence="2">Cytoskeleton</location>
    </subcellularLocation>
</comment>
<sequence>MKCWSSYSVQQERDGLNQKFNEAILEVQQKSGFKNLLLERKLDALTDIVEKKDAQLNEARDMNTLLEWMKAHIQKGCDFLDQPKILKAHYKKLQCYILNEENVQQMSIIPGEVTEEISTGVHRCSQATAHRILDKRRGSSAWQSSSDHLRLPPIKKI</sequence>
<keyword evidence="7" id="KW-0282">Flagellum</keyword>
<evidence type="ECO:0000256" key="12">
    <source>
        <dbReference type="ARBA" id="ARBA00031568"/>
    </source>
</evidence>
<evidence type="ECO:0000256" key="1">
    <source>
        <dbReference type="ARBA" id="ARBA00004230"/>
    </source>
</evidence>
<organism evidence="15 16">
    <name type="scientific">Hemibagrus guttatus</name>
    <dbReference type="NCBI Taxonomy" id="175788"/>
    <lineage>
        <taxon>Eukaryota</taxon>
        <taxon>Metazoa</taxon>
        <taxon>Chordata</taxon>
        <taxon>Craniata</taxon>
        <taxon>Vertebrata</taxon>
        <taxon>Euteleostomi</taxon>
        <taxon>Actinopterygii</taxon>
        <taxon>Neopterygii</taxon>
        <taxon>Teleostei</taxon>
        <taxon>Ostariophysi</taxon>
        <taxon>Siluriformes</taxon>
        <taxon>Bagridae</taxon>
        <taxon>Hemibagrus</taxon>
    </lineage>
</organism>
<evidence type="ECO:0000256" key="9">
    <source>
        <dbReference type="ARBA" id="ARBA00023069"/>
    </source>
</evidence>
<dbReference type="Pfam" id="PF13851">
    <property type="entry name" value="GAS"/>
    <property type="match status" value="1"/>
</dbReference>
<reference evidence="15" key="1">
    <citation type="submission" date="2023-06" db="EMBL/GenBank/DDBJ databases">
        <title>Male Hemibagrus guttatus genome.</title>
        <authorList>
            <person name="Bian C."/>
        </authorList>
    </citation>
    <scope>NUCLEOTIDE SEQUENCE</scope>
    <source>
        <strain evidence="15">Male_cb2023</strain>
        <tissue evidence="15">Muscle</tissue>
    </source>
</reference>
<keyword evidence="16" id="KW-1185">Reference proteome</keyword>
<evidence type="ECO:0000256" key="2">
    <source>
        <dbReference type="ARBA" id="ARBA00004245"/>
    </source>
</evidence>
<dbReference type="InterPro" id="IPR025593">
    <property type="entry name" value="GAS8_dom"/>
</dbReference>